<dbReference type="HOGENOM" id="CLU_540866_0_0_1"/>
<dbReference type="KEGG" id="lbc:LACBIDRAFT_325834"/>
<feature type="region of interest" description="Disordered" evidence="2">
    <location>
        <begin position="30"/>
        <end position="55"/>
    </location>
</feature>
<keyword evidence="4" id="KW-1185">Reference proteome</keyword>
<dbReference type="OrthoDB" id="3222645at2759"/>
<gene>
    <name evidence="3" type="ORF">LACBIDRAFT_325834</name>
</gene>
<dbReference type="AlphaFoldDB" id="B0D6E1"/>
<dbReference type="RefSeq" id="XP_001879558.1">
    <property type="nucleotide sequence ID" value="XM_001879523.1"/>
</dbReference>
<dbReference type="EMBL" id="DS547098">
    <property type="protein sequence ID" value="EDR10173.1"/>
    <property type="molecule type" value="Genomic_DNA"/>
</dbReference>
<evidence type="ECO:0000256" key="2">
    <source>
        <dbReference type="SAM" id="MobiDB-lite"/>
    </source>
</evidence>
<keyword evidence="1" id="KW-0175">Coiled coil</keyword>
<reference evidence="3 4" key="1">
    <citation type="journal article" date="2008" name="Nature">
        <title>The genome of Laccaria bicolor provides insights into mycorrhizal symbiosis.</title>
        <authorList>
            <person name="Martin F."/>
            <person name="Aerts A."/>
            <person name="Ahren D."/>
            <person name="Brun A."/>
            <person name="Danchin E.G.J."/>
            <person name="Duchaussoy F."/>
            <person name="Gibon J."/>
            <person name="Kohler A."/>
            <person name="Lindquist E."/>
            <person name="Pereda V."/>
            <person name="Salamov A."/>
            <person name="Shapiro H.J."/>
            <person name="Wuyts J."/>
            <person name="Blaudez D."/>
            <person name="Buee M."/>
            <person name="Brokstein P."/>
            <person name="Canbaeck B."/>
            <person name="Cohen D."/>
            <person name="Courty P.E."/>
            <person name="Coutinho P.M."/>
            <person name="Delaruelle C."/>
            <person name="Detter J.C."/>
            <person name="Deveau A."/>
            <person name="DiFazio S."/>
            <person name="Duplessis S."/>
            <person name="Fraissinet-Tachet L."/>
            <person name="Lucic E."/>
            <person name="Frey-Klett P."/>
            <person name="Fourrey C."/>
            <person name="Feussner I."/>
            <person name="Gay G."/>
            <person name="Grimwood J."/>
            <person name="Hoegger P.J."/>
            <person name="Jain P."/>
            <person name="Kilaru S."/>
            <person name="Labbe J."/>
            <person name="Lin Y.C."/>
            <person name="Legue V."/>
            <person name="Le Tacon F."/>
            <person name="Marmeisse R."/>
            <person name="Melayah D."/>
            <person name="Montanini B."/>
            <person name="Muratet M."/>
            <person name="Nehls U."/>
            <person name="Niculita-Hirzel H."/>
            <person name="Oudot-Le Secq M.P."/>
            <person name="Peter M."/>
            <person name="Quesneville H."/>
            <person name="Rajashekar B."/>
            <person name="Reich M."/>
            <person name="Rouhier N."/>
            <person name="Schmutz J."/>
            <person name="Yin T."/>
            <person name="Chalot M."/>
            <person name="Henrissat B."/>
            <person name="Kuees U."/>
            <person name="Lucas S."/>
            <person name="Van de Peer Y."/>
            <person name="Podila G.K."/>
            <person name="Polle A."/>
            <person name="Pukkila P.J."/>
            <person name="Richardson P.M."/>
            <person name="Rouze P."/>
            <person name="Sanders I.R."/>
            <person name="Stajich J.E."/>
            <person name="Tunlid A."/>
            <person name="Tuskan G."/>
            <person name="Grigoriev I.V."/>
        </authorList>
    </citation>
    <scope>NUCLEOTIDE SEQUENCE [LARGE SCALE GENOMIC DNA]</scope>
    <source>
        <strain evidence="4">S238N-H82 / ATCC MYA-4686</strain>
    </source>
</reference>
<sequence>MIMIACRHSLYLACTKYSLLHRKSPEFFPSHDDEQISPEHGLISSHYEPSEGSQEEDRFDIWIKAAGYKAPQQRHGDALHNRGVDGQIRDEVAMGTEASQQQPDSSSPPPCATKNDDVGAGRSSRKVKKGELDEKWLREKLSGVESQFQQEKNSWLNERKRLRGQIDHLNSENESLKRELKAVGSLLVDAQNLSQVRGEELKGAQVFLTKADMISTTDVVQKVTTLNTEISQTASRFVELLHLTKSPNKTQRKPTTMEKRMLGEKLASDLHELSNRHSQASGRTEPNPLLIQVVLQIAITTWCSSMVSSWEPDDRQLADSMSSMYSGIREFEDQAVSGRWRSITRAQLRRSSPNDVNGLQSFVNAIKGILDVAGWSIRDADQEHLERVLLPLSKAVQGLRKAVGEDVTSLDMEVTTIDAGQIFDAEHMDDGFGGPGKSSSPSRLKIASAPEKVVGTTGLGLRTRKGQTDEEESILLPQVALEGVLKEAMKPVSLKLQKRTATRP</sequence>
<dbReference type="InParanoid" id="B0D6E1"/>
<organism evidence="4">
    <name type="scientific">Laccaria bicolor (strain S238N-H82 / ATCC MYA-4686)</name>
    <name type="common">Bicoloured deceiver</name>
    <name type="synonym">Laccaria laccata var. bicolor</name>
    <dbReference type="NCBI Taxonomy" id="486041"/>
    <lineage>
        <taxon>Eukaryota</taxon>
        <taxon>Fungi</taxon>
        <taxon>Dikarya</taxon>
        <taxon>Basidiomycota</taxon>
        <taxon>Agaricomycotina</taxon>
        <taxon>Agaricomycetes</taxon>
        <taxon>Agaricomycetidae</taxon>
        <taxon>Agaricales</taxon>
        <taxon>Agaricineae</taxon>
        <taxon>Hydnangiaceae</taxon>
        <taxon>Laccaria</taxon>
    </lineage>
</organism>
<feature type="coiled-coil region" evidence="1">
    <location>
        <begin position="152"/>
        <end position="186"/>
    </location>
</feature>
<evidence type="ECO:0000313" key="3">
    <source>
        <dbReference type="EMBL" id="EDR10173.1"/>
    </source>
</evidence>
<name>B0D6E1_LACBS</name>
<dbReference type="Proteomes" id="UP000001194">
    <property type="component" value="Unassembled WGS sequence"/>
</dbReference>
<dbReference type="GeneID" id="6075208"/>
<proteinExistence type="predicted"/>
<evidence type="ECO:0000256" key="1">
    <source>
        <dbReference type="SAM" id="Coils"/>
    </source>
</evidence>
<accession>B0D6E1</accession>
<evidence type="ECO:0000313" key="4">
    <source>
        <dbReference type="Proteomes" id="UP000001194"/>
    </source>
</evidence>
<feature type="region of interest" description="Disordered" evidence="2">
    <location>
        <begin position="95"/>
        <end position="129"/>
    </location>
</feature>
<protein>
    <submittedName>
        <fullName evidence="3">Predicted protein</fullName>
    </submittedName>
</protein>